<dbReference type="InterPro" id="IPR016181">
    <property type="entry name" value="Acyl_CoA_acyltransferase"/>
</dbReference>
<dbReference type="Proteomes" id="UP000070456">
    <property type="component" value="Unassembled WGS sequence"/>
</dbReference>
<reference evidence="2 3" key="1">
    <citation type="submission" date="2015-12" db="EMBL/GenBank/DDBJ databases">
        <title>Draft genome sequence of the thermoanaerobe Thermotalea metallivorans, an isolate from the runoff channel of the Great Artesian Basin, Australia.</title>
        <authorList>
            <person name="Patel B.K."/>
        </authorList>
    </citation>
    <scope>NUCLEOTIDE SEQUENCE [LARGE SCALE GENOMIC DNA]</scope>
    <source>
        <strain evidence="2 3">B2-1</strain>
    </source>
</reference>
<gene>
    <name evidence="2" type="ORF">AN619_10950</name>
</gene>
<comment type="caution">
    <text evidence="2">The sequence shown here is derived from an EMBL/GenBank/DDBJ whole genome shotgun (WGS) entry which is preliminary data.</text>
</comment>
<feature type="domain" description="Phosphatidylglycerol lysyltransferase C-terminal" evidence="1">
    <location>
        <begin position="26"/>
        <end position="296"/>
    </location>
</feature>
<name>A0A140L6G3_9FIRM</name>
<dbReference type="RefSeq" id="WP_068555542.1">
    <property type="nucleotide sequence ID" value="NZ_LOEE01000028.1"/>
</dbReference>
<dbReference type="PANTHER" id="PTHR41373:SF1">
    <property type="entry name" value="PHOSPHATIDYLGLYCEROL LYSYLTRANSFERASE C-TERMINAL DOMAIN-CONTAINING PROTEIN"/>
    <property type="match status" value="1"/>
</dbReference>
<dbReference type="PANTHER" id="PTHR41373">
    <property type="entry name" value="DUF2156 DOMAIN-CONTAINING PROTEIN"/>
    <property type="match status" value="1"/>
</dbReference>
<dbReference type="PIRSF" id="PIRSF018688">
    <property type="entry name" value="UCP018688"/>
    <property type="match status" value="1"/>
</dbReference>
<evidence type="ECO:0000313" key="3">
    <source>
        <dbReference type="Proteomes" id="UP000070456"/>
    </source>
</evidence>
<dbReference type="PATRIC" id="fig|520762.4.peg.1220"/>
<evidence type="ECO:0000313" key="2">
    <source>
        <dbReference type="EMBL" id="KXG76138.1"/>
    </source>
</evidence>
<dbReference type="STRING" id="520762.AN619_10950"/>
<dbReference type="SUPFAM" id="SSF55729">
    <property type="entry name" value="Acyl-CoA N-acyltransferases (Nat)"/>
    <property type="match status" value="2"/>
</dbReference>
<dbReference type="InterPro" id="IPR024320">
    <property type="entry name" value="LPG_synthase_C"/>
</dbReference>
<dbReference type="InterPro" id="IPR016732">
    <property type="entry name" value="UCP018688"/>
</dbReference>
<proteinExistence type="predicted"/>
<keyword evidence="3" id="KW-1185">Reference proteome</keyword>
<evidence type="ECO:0000259" key="1">
    <source>
        <dbReference type="Pfam" id="PF09924"/>
    </source>
</evidence>
<protein>
    <recommendedName>
        <fullName evidence="1">Phosphatidylglycerol lysyltransferase C-terminal domain-containing protein</fullName>
    </recommendedName>
</protein>
<dbReference type="EMBL" id="LOEE01000028">
    <property type="protein sequence ID" value="KXG76138.1"/>
    <property type="molecule type" value="Genomic_DNA"/>
</dbReference>
<organism evidence="2 3">
    <name type="scientific">Thermotalea metallivorans</name>
    <dbReference type="NCBI Taxonomy" id="520762"/>
    <lineage>
        <taxon>Bacteria</taxon>
        <taxon>Bacillati</taxon>
        <taxon>Bacillota</taxon>
        <taxon>Clostridia</taxon>
        <taxon>Peptostreptococcales</taxon>
        <taxon>Thermotaleaceae</taxon>
        <taxon>Thermotalea</taxon>
    </lineage>
</organism>
<dbReference type="Pfam" id="PF09924">
    <property type="entry name" value="LPG_synthase_C"/>
    <property type="match status" value="1"/>
</dbReference>
<dbReference type="Gene3D" id="3.40.630.30">
    <property type="match status" value="1"/>
</dbReference>
<accession>A0A140L6G3</accession>
<sequence length="300" mass="35764">MLSHDLSIKDKEFFDAYLKCNLYGISDLNFTNLFMWRHLYQLKYEILHGLLWISGMYYDKPFLFPPLFKESHALTALPRCLDLFKKKFDALGHRLMIKFVPSSMKEFFEKAAPNQLIFVRDRNNDDYIYLARDLIELKGRKFHGKKNHFNYFQKNIPYQYKSLTYDLIEDCLILTGKLKEGNYTPLEMDLLQNEEKAIQEALYHMDQLDYSGGVILIEGRVEAFTFGEKLTEDTMVIHIEKANANIRGLYQAINQQFCYHQCQDVLYVNREEDMGFDYLRKAKESYNPIKMIEKYDIFLR</sequence>
<dbReference type="OrthoDB" id="9765580at2"/>
<dbReference type="AlphaFoldDB" id="A0A140L6G3"/>